<name>A0A094JD70_9GAMM</name>
<evidence type="ECO:0000256" key="10">
    <source>
        <dbReference type="ARBA" id="ARBA00022842"/>
    </source>
</evidence>
<dbReference type="GO" id="GO:0005829">
    <property type="term" value="C:cytosol"/>
    <property type="evidence" value="ECO:0007669"/>
    <property type="project" value="TreeGrafter"/>
</dbReference>
<dbReference type="RefSeq" id="WP_037445741.1">
    <property type="nucleotide sequence ID" value="NZ_JPEO01000027.1"/>
</dbReference>
<dbReference type="Pfam" id="PF00817">
    <property type="entry name" value="IMS"/>
    <property type="match status" value="1"/>
</dbReference>
<comment type="caution">
    <text evidence="17">The sequence shown here is derived from an EMBL/GenBank/DDBJ whole genome shotgun (WGS) entry which is preliminary data.</text>
</comment>
<comment type="catalytic activity">
    <reaction evidence="14 15">
        <text>DNA(n) + a 2'-deoxyribonucleoside 5'-triphosphate = DNA(n+1) + diphosphate</text>
        <dbReference type="Rhea" id="RHEA:22508"/>
        <dbReference type="Rhea" id="RHEA-COMP:17339"/>
        <dbReference type="Rhea" id="RHEA-COMP:17340"/>
        <dbReference type="ChEBI" id="CHEBI:33019"/>
        <dbReference type="ChEBI" id="CHEBI:61560"/>
        <dbReference type="ChEBI" id="CHEBI:173112"/>
        <dbReference type="EC" id="2.7.7.7"/>
    </reaction>
</comment>
<dbReference type="EC" id="2.7.7.7" evidence="15"/>
<dbReference type="PANTHER" id="PTHR11076:SF33">
    <property type="entry name" value="DNA POLYMERASE KAPPA"/>
    <property type="match status" value="1"/>
</dbReference>
<evidence type="ECO:0000256" key="3">
    <source>
        <dbReference type="ARBA" id="ARBA00022457"/>
    </source>
</evidence>
<evidence type="ECO:0000256" key="11">
    <source>
        <dbReference type="ARBA" id="ARBA00022932"/>
    </source>
</evidence>
<evidence type="ECO:0000256" key="12">
    <source>
        <dbReference type="ARBA" id="ARBA00023125"/>
    </source>
</evidence>
<comment type="similarity">
    <text evidence="2 15">Belongs to the DNA polymerase type-Y family.</text>
</comment>
<evidence type="ECO:0000256" key="4">
    <source>
        <dbReference type="ARBA" id="ARBA00022490"/>
    </source>
</evidence>
<dbReference type="Pfam" id="PF11799">
    <property type="entry name" value="IMS_C"/>
    <property type="match status" value="1"/>
</dbReference>
<dbReference type="InterPro" id="IPR001126">
    <property type="entry name" value="UmuC"/>
</dbReference>
<dbReference type="GO" id="GO:0003684">
    <property type="term" value="F:damaged DNA binding"/>
    <property type="evidence" value="ECO:0007669"/>
    <property type="project" value="InterPro"/>
</dbReference>
<dbReference type="Gene3D" id="1.10.150.20">
    <property type="entry name" value="5' to 3' exonuclease, C-terminal subdomain"/>
    <property type="match status" value="1"/>
</dbReference>
<keyword evidence="4 15" id="KW-0963">Cytoplasm</keyword>
<dbReference type="Pfam" id="PF21999">
    <property type="entry name" value="IMS_HHH_1"/>
    <property type="match status" value="1"/>
</dbReference>
<evidence type="ECO:0000256" key="1">
    <source>
        <dbReference type="ARBA" id="ARBA00004496"/>
    </source>
</evidence>
<dbReference type="InterPro" id="IPR036775">
    <property type="entry name" value="DNA_pol_Y-fam_lit_finger_sf"/>
</dbReference>
<feature type="site" description="Substrate discrimination" evidence="15">
    <location>
        <position position="13"/>
    </location>
</feature>
<dbReference type="PROSITE" id="PS50173">
    <property type="entry name" value="UMUC"/>
    <property type="match status" value="1"/>
</dbReference>
<evidence type="ECO:0000313" key="17">
    <source>
        <dbReference type="EMBL" id="KFZ35994.1"/>
    </source>
</evidence>
<keyword evidence="12 15" id="KW-0238">DNA-binding</keyword>
<keyword evidence="7 15" id="KW-0235">DNA replication</keyword>
<dbReference type="NCBIfam" id="NF002677">
    <property type="entry name" value="PRK02406.1"/>
    <property type="match status" value="1"/>
</dbReference>
<dbReference type="CDD" id="cd03586">
    <property type="entry name" value="PolY_Pol_IV_kappa"/>
    <property type="match status" value="1"/>
</dbReference>
<evidence type="ECO:0000256" key="6">
    <source>
        <dbReference type="ARBA" id="ARBA00022695"/>
    </source>
</evidence>
<evidence type="ECO:0000256" key="15">
    <source>
        <dbReference type="HAMAP-Rule" id="MF_01113"/>
    </source>
</evidence>
<dbReference type="OrthoDB" id="9808813at2"/>
<dbReference type="Proteomes" id="UP000029264">
    <property type="component" value="Unassembled WGS sequence"/>
</dbReference>
<dbReference type="InterPro" id="IPR043502">
    <property type="entry name" value="DNA/RNA_pol_sf"/>
</dbReference>
<evidence type="ECO:0000259" key="16">
    <source>
        <dbReference type="PROSITE" id="PS50173"/>
    </source>
</evidence>
<dbReference type="GO" id="GO:0009432">
    <property type="term" value="P:SOS response"/>
    <property type="evidence" value="ECO:0007669"/>
    <property type="project" value="TreeGrafter"/>
</dbReference>
<comment type="cofactor">
    <cofactor evidence="15">
        <name>Mg(2+)</name>
        <dbReference type="ChEBI" id="CHEBI:18420"/>
    </cofactor>
    <text evidence="15">Binds 2 magnesium ions per subunit.</text>
</comment>
<evidence type="ECO:0000256" key="5">
    <source>
        <dbReference type="ARBA" id="ARBA00022679"/>
    </source>
</evidence>
<dbReference type="FunFam" id="3.30.70.270:FF:000002">
    <property type="entry name" value="DNA polymerase IV"/>
    <property type="match status" value="1"/>
</dbReference>
<accession>A0A094JD70</accession>
<dbReference type="Gene3D" id="3.30.1490.100">
    <property type="entry name" value="DNA polymerase, Y-family, little finger domain"/>
    <property type="match status" value="1"/>
</dbReference>
<keyword evidence="18" id="KW-1185">Reference proteome</keyword>
<evidence type="ECO:0000256" key="2">
    <source>
        <dbReference type="ARBA" id="ARBA00010945"/>
    </source>
</evidence>
<comment type="subunit">
    <text evidence="15">Monomer.</text>
</comment>
<dbReference type="FunFam" id="3.40.1170.60:FF:000001">
    <property type="entry name" value="DNA polymerase IV"/>
    <property type="match status" value="1"/>
</dbReference>
<dbReference type="EMBL" id="JPEO01000027">
    <property type="protein sequence ID" value="KFZ35994.1"/>
    <property type="molecule type" value="Genomic_DNA"/>
</dbReference>
<feature type="active site" evidence="15">
    <location>
        <position position="104"/>
    </location>
</feature>
<dbReference type="GO" id="GO:0006261">
    <property type="term" value="P:DNA-templated DNA replication"/>
    <property type="evidence" value="ECO:0007669"/>
    <property type="project" value="UniProtKB-UniRule"/>
</dbReference>
<dbReference type="InterPro" id="IPR043128">
    <property type="entry name" value="Rev_trsase/Diguanyl_cyclase"/>
</dbReference>
<evidence type="ECO:0000256" key="14">
    <source>
        <dbReference type="ARBA" id="ARBA00049244"/>
    </source>
</evidence>
<keyword evidence="10 15" id="KW-0460">Magnesium</keyword>
<evidence type="ECO:0000256" key="8">
    <source>
        <dbReference type="ARBA" id="ARBA00022723"/>
    </source>
</evidence>
<protein>
    <recommendedName>
        <fullName evidence="15">DNA polymerase IV</fullName>
        <shortName evidence="15">Pol IV</shortName>
        <ecNumber evidence="15">2.7.7.7</ecNumber>
    </recommendedName>
</protein>
<sequence>MKKIIHIDMDCYYAAVEMRDFPELRDKPIAVGGSRERRGVIATCNYLARQYGVRSAMATGYALKLCPDLQLVPGRMAVYKAVSAQIHEIFHRYTELIEPLSLDEAYLDVTDCPLFQGSATRIAEAIRRDIARETQLTASAGVAPIKYLAKVASDVNKPNGLFVITPQSMPTFIETLLLSRIPGVGKVTAERLAQFGWHNCGELQQVSKTRLVELMGKFGAVLYDRVRGIDERAINPSRIRKSVGVETTFANDLYGAESALAQLPALLSELTHRFAKHKAERQISKLVVKVKFADFQQTTIETRSHDIDQALASSLLSQALARGEGKAVRLLGVSVGLAPLALASMDSPEQLSLL</sequence>
<keyword evidence="5 15" id="KW-0808">Transferase</keyword>
<dbReference type="InterPro" id="IPR022880">
    <property type="entry name" value="DNApol_IV"/>
</dbReference>
<dbReference type="PANTHER" id="PTHR11076">
    <property type="entry name" value="DNA REPAIR POLYMERASE UMUC / TRANSFERASE FAMILY MEMBER"/>
    <property type="match status" value="1"/>
</dbReference>
<feature type="domain" description="UmuC" evidence="16">
    <location>
        <begin position="4"/>
        <end position="185"/>
    </location>
</feature>
<reference evidence="17 18" key="1">
    <citation type="submission" date="2014-06" db="EMBL/GenBank/DDBJ databases">
        <title>Shewanella sp. YQH10.</title>
        <authorList>
            <person name="Liu Y."/>
            <person name="Zeng R."/>
        </authorList>
    </citation>
    <scope>NUCLEOTIDE SEQUENCE [LARGE SCALE GENOMIC DNA]</scope>
    <source>
        <strain evidence="17 18">YQH10</strain>
    </source>
</reference>
<evidence type="ECO:0000313" key="18">
    <source>
        <dbReference type="Proteomes" id="UP000029264"/>
    </source>
</evidence>
<dbReference type="eggNOG" id="COG0389">
    <property type="taxonomic scope" value="Bacteria"/>
</dbReference>
<dbReference type="InterPro" id="IPR053848">
    <property type="entry name" value="IMS_HHH_1"/>
</dbReference>
<dbReference type="GO" id="GO:0042276">
    <property type="term" value="P:error-prone translesion synthesis"/>
    <property type="evidence" value="ECO:0007669"/>
    <property type="project" value="TreeGrafter"/>
</dbReference>
<feature type="binding site" evidence="15">
    <location>
        <position position="103"/>
    </location>
    <ligand>
        <name>Mg(2+)</name>
        <dbReference type="ChEBI" id="CHEBI:18420"/>
    </ligand>
</feature>
<dbReference type="SUPFAM" id="SSF100879">
    <property type="entry name" value="Lesion bypass DNA polymerase (Y-family), little finger domain"/>
    <property type="match status" value="1"/>
</dbReference>
<dbReference type="STRING" id="1515746.HR45_18750"/>
<keyword evidence="11 15" id="KW-0239">DNA-directed DNA polymerase</keyword>
<keyword evidence="3 15" id="KW-0515">Mutator protein</keyword>
<evidence type="ECO:0000256" key="9">
    <source>
        <dbReference type="ARBA" id="ARBA00022763"/>
    </source>
</evidence>
<evidence type="ECO:0000256" key="7">
    <source>
        <dbReference type="ARBA" id="ARBA00022705"/>
    </source>
</evidence>
<comment type="function">
    <text evidence="15">Poorly processive, error-prone DNA polymerase involved in untargeted mutagenesis. Copies undamaged DNA at stalled replication forks, which arise in vivo from mismatched or misaligned primer ends. These misaligned primers can be extended by PolIV. Exhibits no 3'-5' exonuclease (proofreading) activity. May be involved in translesional synthesis, in conjunction with the beta clamp from PolIII.</text>
</comment>
<organism evidence="17 18">
    <name type="scientific">Shewanella mangrovi</name>
    <dbReference type="NCBI Taxonomy" id="1515746"/>
    <lineage>
        <taxon>Bacteria</taxon>
        <taxon>Pseudomonadati</taxon>
        <taxon>Pseudomonadota</taxon>
        <taxon>Gammaproteobacteria</taxon>
        <taxon>Alteromonadales</taxon>
        <taxon>Shewanellaceae</taxon>
        <taxon>Shewanella</taxon>
    </lineage>
</organism>
<gene>
    <name evidence="15" type="primary">dinB</name>
    <name evidence="17" type="ORF">HR45_18750</name>
</gene>
<keyword evidence="13 15" id="KW-0234">DNA repair</keyword>
<dbReference type="SUPFAM" id="SSF56672">
    <property type="entry name" value="DNA/RNA polymerases"/>
    <property type="match status" value="1"/>
</dbReference>
<dbReference type="HAMAP" id="MF_01113">
    <property type="entry name" value="DNApol_IV"/>
    <property type="match status" value="1"/>
</dbReference>
<dbReference type="Gene3D" id="3.40.1170.60">
    <property type="match status" value="1"/>
</dbReference>
<keyword evidence="6 15" id="KW-0548">Nucleotidyltransferase</keyword>
<feature type="binding site" evidence="15">
    <location>
        <position position="8"/>
    </location>
    <ligand>
        <name>Mg(2+)</name>
        <dbReference type="ChEBI" id="CHEBI:18420"/>
    </ligand>
</feature>
<dbReference type="InterPro" id="IPR017961">
    <property type="entry name" value="DNA_pol_Y-fam_little_finger"/>
</dbReference>
<comment type="subcellular location">
    <subcellularLocation>
        <location evidence="1 15">Cytoplasm</location>
    </subcellularLocation>
</comment>
<dbReference type="GO" id="GO:0000287">
    <property type="term" value="F:magnesium ion binding"/>
    <property type="evidence" value="ECO:0007669"/>
    <property type="project" value="UniProtKB-UniRule"/>
</dbReference>
<dbReference type="InterPro" id="IPR050116">
    <property type="entry name" value="DNA_polymerase-Y"/>
</dbReference>
<proteinExistence type="inferred from homology"/>
<keyword evidence="9 15" id="KW-0227">DNA damage</keyword>
<dbReference type="GO" id="GO:0003887">
    <property type="term" value="F:DNA-directed DNA polymerase activity"/>
    <property type="evidence" value="ECO:0007669"/>
    <property type="project" value="UniProtKB-UniRule"/>
</dbReference>
<dbReference type="AlphaFoldDB" id="A0A094JD70"/>
<evidence type="ECO:0000256" key="13">
    <source>
        <dbReference type="ARBA" id="ARBA00023204"/>
    </source>
</evidence>
<dbReference type="GO" id="GO:0006281">
    <property type="term" value="P:DNA repair"/>
    <property type="evidence" value="ECO:0007669"/>
    <property type="project" value="UniProtKB-UniRule"/>
</dbReference>
<dbReference type="Gene3D" id="3.30.70.270">
    <property type="match status" value="1"/>
</dbReference>
<keyword evidence="8 15" id="KW-0479">Metal-binding</keyword>